<dbReference type="RefSeq" id="WP_122104676.1">
    <property type="nucleotide sequence ID" value="NZ_JBHSKV010000024.1"/>
</dbReference>
<keyword evidence="4" id="KW-1185">Reference proteome</keyword>
<reference evidence="3 4" key="1">
    <citation type="journal article" date="2019" name="Int. J. Syst. Evol. Microbiol.">
        <title>The Global Catalogue of Microorganisms (GCM) 10K type strain sequencing project: providing services to taxonomists for standard genome sequencing and annotation.</title>
        <authorList>
            <consortium name="The Broad Institute Genomics Platform"/>
            <consortium name="The Broad Institute Genome Sequencing Center for Infectious Disease"/>
            <person name="Wu L."/>
            <person name="Ma J."/>
        </authorList>
    </citation>
    <scope>NUCLEOTIDE SEQUENCE [LARGE SCALE GENOMIC DNA]</scope>
    <source>
        <strain evidence="3 4">CGMCC 1.16026</strain>
    </source>
</reference>
<accession>A0ABD5QWD9</accession>
<dbReference type="InterPro" id="IPR002347">
    <property type="entry name" value="SDR_fam"/>
</dbReference>
<dbReference type="PRINTS" id="PR00080">
    <property type="entry name" value="SDRFAMILY"/>
</dbReference>
<dbReference type="PROSITE" id="PS00061">
    <property type="entry name" value="ADH_SHORT"/>
    <property type="match status" value="1"/>
</dbReference>
<dbReference type="CDD" id="cd05233">
    <property type="entry name" value="SDR_c"/>
    <property type="match status" value="1"/>
</dbReference>
<evidence type="ECO:0000313" key="3">
    <source>
        <dbReference type="EMBL" id="MFC5136399.1"/>
    </source>
</evidence>
<name>A0ABD5QWD9_9EURY</name>
<sequence length="259" mass="26519">MYLNDRTAIVTGGASGIGAATCETLAKRGADVVVADLAVEDGEALAAVITAEEDGDASFVETDVSDEDAVAAMVGHAEEAFGSVDILVNNAAVASQEADGPIAEFEDEAYEFLTGVNLKGPMYACKHAIPAMLDTGDGTGVVVNNASIAALIAEPGMDIYTATKGALVSLTRSIAVEYAPEIRANTICPGIVETPMLEQALAEESDEDLPTTTEEMIEETPLGIADPADVGRAIAFLASEDAAFVTGATIPVDGGYTAR</sequence>
<evidence type="ECO:0000256" key="1">
    <source>
        <dbReference type="ARBA" id="ARBA00006484"/>
    </source>
</evidence>
<gene>
    <name evidence="3" type="ORF">ACFPJA_16950</name>
</gene>
<dbReference type="Pfam" id="PF13561">
    <property type="entry name" value="adh_short_C2"/>
    <property type="match status" value="1"/>
</dbReference>
<comment type="caution">
    <text evidence="3">The sequence shown here is derived from an EMBL/GenBank/DDBJ whole genome shotgun (WGS) entry which is preliminary data.</text>
</comment>
<keyword evidence="2 3" id="KW-0560">Oxidoreductase</keyword>
<dbReference type="PANTHER" id="PTHR24321">
    <property type="entry name" value="DEHYDROGENASES, SHORT CHAIN"/>
    <property type="match status" value="1"/>
</dbReference>
<dbReference type="AlphaFoldDB" id="A0ABD5QWD9"/>
<comment type="similarity">
    <text evidence="1">Belongs to the short-chain dehydrogenases/reductases (SDR) family.</text>
</comment>
<dbReference type="FunFam" id="3.40.50.720:FF:000084">
    <property type="entry name" value="Short-chain dehydrogenase reductase"/>
    <property type="match status" value="1"/>
</dbReference>
<dbReference type="Proteomes" id="UP001596145">
    <property type="component" value="Unassembled WGS sequence"/>
</dbReference>
<dbReference type="EMBL" id="JBHSKV010000024">
    <property type="protein sequence ID" value="MFC5136399.1"/>
    <property type="molecule type" value="Genomic_DNA"/>
</dbReference>
<dbReference type="InterPro" id="IPR036291">
    <property type="entry name" value="NAD(P)-bd_dom_sf"/>
</dbReference>
<dbReference type="SUPFAM" id="SSF51735">
    <property type="entry name" value="NAD(P)-binding Rossmann-fold domains"/>
    <property type="match status" value="1"/>
</dbReference>
<protein>
    <submittedName>
        <fullName evidence="3">SDR family NAD(P)-dependent oxidoreductase</fullName>
        <ecNumber evidence="3">1.1.1.-</ecNumber>
    </submittedName>
</protein>
<evidence type="ECO:0000256" key="2">
    <source>
        <dbReference type="ARBA" id="ARBA00023002"/>
    </source>
</evidence>
<organism evidence="3 4">
    <name type="scientific">Halorubrum glutamatedens</name>
    <dbReference type="NCBI Taxonomy" id="2707018"/>
    <lineage>
        <taxon>Archaea</taxon>
        <taxon>Methanobacteriati</taxon>
        <taxon>Methanobacteriota</taxon>
        <taxon>Stenosarchaea group</taxon>
        <taxon>Halobacteria</taxon>
        <taxon>Halobacteriales</taxon>
        <taxon>Haloferacaceae</taxon>
        <taxon>Halorubrum</taxon>
    </lineage>
</organism>
<dbReference type="Gene3D" id="3.40.50.720">
    <property type="entry name" value="NAD(P)-binding Rossmann-like Domain"/>
    <property type="match status" value="1"/>
</dbReference>
<dbReference type="EC" id="1.1.1.-" evidence="3"/>
<dbReference type="GO" id="GO:0016491">
    <property type="term" value="F:oxidoreductase activity"/>
    <property type="evidence" value="ECO:0007669"/>
    <property type="project" value="UniProtKB-KW"/>
</dbReference>
<dbReference type="PRINTS" id="PR00081">
    <property type="entry name" value="GDHRDH"/>
</dbReference>
<evidence type="ECO:0000313" key="4">
    <source>
        <dbReference type="Proteomes" id="UP001596145"/>
    </source>
</evidence>
<dbReference type="NCBIfam" id="NF005559">
    <property type="entry name" value="PRK07231.1"/>
    <property type="match status" value="1"/>
</dbReference>
<proteinExistence type="inferred from homology"/>
<dbReference type="PANTHER" id="PTHR24321:SF8">
    <property type="entry name" value="ESTRADIOL 17-BETA-DEHYDROGENASE 8-RELATED"/>
    <property type="match status" value="1"/>
</dbReference>
<dbReference type="InterPro" id="IPR020904">
    <property type="entry name" value="Sc_DH/Rdtase_CS"/>
</dbReference>